<evidence type="ECO:0000256" key="2">
    <source>
        <dbReference type="SAM" id="MobiDB-lite"/>
    </source>
</evidence>
<sequence>MTVTGEDDDDHDHDHDHQEQQQQRKQGYEQFKVLDQTSQVDRHVQELKTLSKQLLDSANRATRRESIDKIASTLDQYQLEPFLLDAHLAALLEPYLDQLCSVVLSSERSPSLHLASIEPTCHVLYLFTKLRGPKAIVPLFPPTPQALSSLINLLEPLSQALVPNPVPNAPTSNKPEREPVQLAWATCYILLLWLSVSTRLPFPLPAPTSETIKLIAFSYLQAGKGKEKEGGKLVLRAWYTRKDAPIEELVALTTETLEDPRTELLLASSILSSLLEILKQPTMTQTEVLLSPHNRARLYALVESCRAFGNNRDELRKERIKLIGRLLVLELSSSGQPSERGTGQENIERIVQDLMQTLENRVSGGSDLGPLARWEPDTFIRGVEQESNLRYSAAKHLARVCGLLPVRISSDILDSVLDQFEQSLRSDQDPEQVEARLQGSLLTFAEMGRRGVFGILSGAKSEVAEEVRLMIQIILRGVIQCLTFDHLTSKRSFGTQVRDSASYVVWSLARSLDPRLIDIELGQELGKVLVCVALFDKEVGVRRASSAAFQEGVGRWSIFVDGIDILRKIDFFTISVRRRAFTEAAPLVANFALLTRNTAYRYALIDHLMTHSFPHYEFGLQSLASQALKLIVSIDPRKLVPPLLRAQIDKLGKTKDPTKLHGVFMSLTGLALAARTSPEDSLVEALDQIYASLVCLPSTLRAFRTPQVLIALYKALTSSLDPRIESIRSSPNTQWQSLLALASESSSDSVHLASAQFYEAFTRSSIGEVEDQEHVENIVAALDDRKQTKQAWGAKVLGRWAFSKANAVREKECEIAENIVKRLIDFVASEGKLKAGSIEAKRNGVEALATIVCSNVPIDKLLVREAYTSILVAFQDYTVDHRGDVGSWVRLSAIHATSLCLSSRSTSTTMDQKMFDQLVASLLKQAVGRLDNVRQAAGEVLLDIAEGANGGRMKAREAFGSIGSDRQHWRDLSWSSERLLPLLSVPEYRALLLEGSMMAFTRHSSSTPLIDFAATLPSLQDDHLTTEYTLEALIEGLVALGRQHLASNRIFVPVVDALASIVETGLISDANERISSLLKSALNLTSRSLPKIKTAARLTAASKFVVALLPYVAFRALVADQLGVLLSHPLAPWVRQMAADEVMDQISSGTLNLQSEENGERLQEILVQTLWSQGETKWEQVALVKDLLKVVGKPETRERST</sequence>
<dbReference type="InterPro" id="IPR022577">
    <property type="entry name" value="TBCD_C"/>
</dbReference>
<feature type="compositionally biased region" description="Acidic residues" evidence="2">
    <location>
        <begin position="1"/>
        <end position="11"/>
    </location>
</feature>
<dbReference type="Pfam" id="PF25767">
    <property type="entry name" value="ARM_TBCD_2nd"/>
    <property type="match status" value="1"/>
</dbReference>
<accession>A0A238F8A9</accession>
<dbReference type="Pfam" id="PF23579">
    <property type="entry name" value="ARM_TBCD"/>
    <property type="match status" value="1"/>
</dbReference>
<evidence type="ECO:0000256" key="1">
    <source>
        <dbReference type="ARBA" id="ARBA00023186"/>
    </source>
</evidence>
<dbReference type="STRING" id="269621.A0A238F8A9"/>
<feature type="region of interest" description="Disordered" evidence="2">
    <location>
        <begin position="1"/>
        <end position="30"/>
    </location>
</feature>
<dbReference type="GO" id="GO:0007021">
    <property type="term" value="P:tubulin complex assembly"/>
    <property type="evidence" value="ECO:0007669"/>
    <property type="project" value="InterPro"/>
</dbReference>
<dbReference type="SUPFAM" id="SSF48371">
    <property type="entry name" value="ARM repeat"/>
    <property type="match status" value="1"/>
</dbReference>
<gene>
    <name evidence="5" type="ORF">BQ2448_225</name>
</gene>
<evidence type="ECO:0000313" key="5">
    <source>
        <dbReference type="EMBL" id="SCV68104.1"/>
    </source>
</evidence>
<dbReference type="GO" id="GO:0048487">
    <property type="term" value="F:beta-tubulin binding"/>
    <property type="evidence" value="ECO:0007669"/>
    <property type="project" value="InterPro"/>
</dbReference>
<dbReference type="InterPro" id="IPR016024">
    <property type="entry name" value="ARM-type_fold"/>
</dbReference>
<name>A0A238F8A9_9BASI</name>
<dbReference type="Pfam" id="PF12612">
    <property type="entry name" value="TFCD_C"/>
    <property type="match status" value="1"/>
</dbReference>
<dbReference type="AlphaFoldDB" id="A0A238F8A9"/>
<protein>
    <submittedName>
        <fullName evidence="5">BQ2448_225 protein</fullName>
    </submittedName>
</protein>
<dbReference type="EMBL" id="FMSP01000003">
    <property type="protein sequence ID" value="SCV68104.1"/>
    <property type="molecule type" value="Genomic_DNA"/>
</dbReference>
<evidence type="ECO:0000259" key="3">
    <source>
        <dbReference type="Pfam" id="PF12612"/>
    </source>
</evidence>
<dbReference type="PANTHER" id="PTHR12658">
    <property type="entry name" value="BETA-TUBULIN COFACTOR D"/>
    <property type="match status" value="1"/>
</dbReference>
<feature type="domain" description="Tubulin-folding cofactor D ARM repeats" evidence="4">
    <location>
        <begin position="385"/>
        <end position="563"/>
    </location>
</feature>
<dbReference type="GO" id="GO:0007023">
    <property type="term" value="P:post-chaperonin tubulin folding pathway"/>
    <property type="evidence" value="ECO:0007669"/>
    <property type="project" value="InterPro"/>
</dbReference>
<feature type="domain" description="Tubulin-folding cofactor D C-terminal" evidence="3">
    <location>
        <begin position="917"/>
        <end position="1096"/>
    </location>
</feature>
<dbReference type="InterPro" id="IPR033162">
    <property type="entry name" value="TBCD"/>
</dbReference>
<dbReference type="Proteomes" id="UP000198372">
    <property type="component" value="Unassembled WGS sequence"/>
</dbReference>
<organism evidence="5 6">
    <name type="scientific">Microbotryum intermedium</name>
    <dbReference type="NCBI Taxonomy" id="269621"/>
    <lineage>
        <taxon>Eukaryota</taxon>
        <taxon>Fungi</taxon>
        <taxon>Dikarya</taxon>
        <taxon>Basidiomycota</taxon>
        <taxon>Pucciniomycotina</taxon>
        <taxon>Microbotryomycetes</taxon>
        <taxon>Microbotryales</taxon>
        <taxon>Microbotryaceae</taxon>
        <taxon>Microbotryum</taxon>
    </lineage>
</organism>
<dbReference type="PANTHER" id="PTHR12658:SF0">
    <property type="entry name" value="TUBULIN-SPECIFIC CHAPERONE D"/>
    <property type="match status" value="1"/>
</dbReference>
<proteinExistence type="predicted"/>
<dbReference type="GO" id="GO:0000226">
    <property type="term" value="P:microtubule cytoskeleton organization"/>
    <property type="evidence" value="ECO:0007669"/>
    <property type="project" value="TreeGrafter"/>
</dbReference>
<evidence type="ECO:0000259" key="4">
    <source>
        <dbReference type="Pfam" id="PF25767"/>
    </source>
</evidence>
<dbReference type="InterPro" id="IPR058033">
    <property type="entry name" value="ARM_TBCD_2nd"/>
</dbReference>
<dbReference type="OrthoDB" id="1735853at2759"/>
<keyword evidence="1" id="KW-0143">Chaperone</keyword>
<keyword evidence="6" id="KW-1185">Reference proteome</keyword>
<reference evidence="6" key="1">
    <citation type="submission" date="2016-09" db="EMBL/GenBank/DDBJ databases">
        <authorList>
            <person name="Jeantristanb JTB J.-T."/>
            <person name="Ricardo R."/>
        </authorList>
    </citation>
    <scope>NUCLEOTIDE SEQUENCE [LARGE SCALE GENOMIC DNA]</scope>
</reference>
<dbReference type="GO" id="GO:0005096">
    <property type="term" value="F:GTPase activator activity"/>
    <property type="evidence" value="ECO:0007669"/>
    <property type="project" value="InterPro"/>
</dbReference>
<evidence type="ECO:0000313" key="6">
    <source>
        <dbReference type="Proteomes" id="UP000198372"/>
    </source>
</evidence>